<sequence>PSETIPVRVVARVRPFSSDEEKKGAKKIVQAGGDKIVIEAAGKSQSYSFDSCYSWEVKGNQIYKQTCDPLLKRALEGYNVSIIAFGATGSGKTYLMSGTEDDPGIIPCLNKSLFKHIEESKNKEFFVTVSSLEILDEQMTDMLNPHSNQMKVRVHPQLGIFVDGLSELVVRSGEELAKYYEQANRARKMGATDLKAHRARSHGIFTITVEQRESNSSRMGVKSTISLVDLAGIEGAESQDKGQAKSIQAVLSVLSALGDSKKKGGHVPYRDSVVTRLLQNSLGGDSVTLLLPVISPADVAYQATIETLKYAQFAKVIKNEVKCNVDETNQIITELRSEIARLRNKMSSSNQSNKDDVLQMEDLIRDLQIAKRQTWEEKERLSEQYEQERKINLANKGILEWVMDTMKKGNKEIQERMLLLQKEKDQLTIEYKEKRKSVDEMKDDLQKRIADYSKLAESGKASDSETKTRVSAIHELKERLKRESEAVKDVKRRLKDVQEKQKAEKDDARSQTTALKGNAELRYMVEAEERKKTEHENKLMVAEEMERMKMELEHEKAEIQLKAAEGRAYSSKEGADLEIELLELKGEKGVVSLQLQTYQQEKQKLQKDLEEMHRRHKEELEIQQLQHFQTFRSYREMFEEQKMALEQRYRNLLEDAIQDAVYLSSRNNELVDENAALKQKLAENKDTISQLGGRV</sequence>
<name>A0A8S4NAZ9_OWEFU</name>
<dbReference type="InterPro" id="IPR001752">
    <property type="entry name" value="Kinesin_motor_dom"/>
</dbReference>
<keyword evidence="6" id="KW-0206">Cytoskeleton</keyword>
<keyword evidence="4 7" id="KW-0067">ATP-binding</keyword>
<proteinExistence type="inferred from homology"/>
<dbReference type="AlphaFoldDB" id="A0A8S4NAZ9"/>
<dbReference type="EMBL" id="CAIIXF020000002">
    <property type="protein sequence ID" value="CAH1778263.1"/>
    <property type="molecule type" value="Genomic_DNA"/>
</dbReference>
<feature type="non-terminal residue" evidence="10">
    <location>
        <position position="695"/>
    </location>
</feature>
<feature type="coiled-coil region" evidence="8">
    <location>
        <begin position="595"/>
        <end position="687"/>
    </location>
</feature>
<feature type="binding site" evidence="7">
    <location>
        <begin position="86"/>
        <end position="93"/>
    </location>
    <ligand>
        <name>ATP</name>
        <dbReference type="ChEBI" id="CHEBI:30616"/>
    </ligand>
</feature>
<dbReference type="InterPro" id="IPR027417">
    <property type="entry name" value="P-loop_NTPase"/>
</dbReference>
<gene>
    <name evidence="10" type="ORF">OFUS_LOCUS5200</name>
</gene>
<keyword evidence="7" id="KW-0505">Motor protein</keyword>
<dbReference type="PANTHER" id="PTHR47969:SF15">
    <property type="entry name" value="CHROMOSOME-ASSOCIATED KINESIN KIF4A-RELATED"/>
    <property type="match status" value="1"/>
</dbReference>
<evidence type="ECO:0000256" key="3">
    <source>
        <dbReference type="ARBA" id="ARBA00022741"/>
    </source>
</evidence>
<dbReference type="Proteomes" id="UP000749559">
    <property type="component" value="Unassembled WGS sequence"/>
</dbReference>
<evidence type="ECO:0000256" key="2">
    <source>
        <dbReference type="ARBA" id="ARBA00022490"/>
    </source>
</evidence>
<dbReference type="GO" id="GO:0007018">
    <property type="term" value="P:microtubule-based movement"/>
    <property type="evidence" value="ECO:0007669"/>
    <property type="project" value="InterPro"/>
</dbReference>
<evidence type="ECO:0000256" key="6">
    <source>
        <dbReference type="ARBA" id="ARBA00023212"/>
    </source>
</evidence>
<dbReference type="GO" id="GO:0005524">
    <property type="term" value="F:ATP binding"/>
    <property type="evidence" value="ECO:0007669"/>
    <property type="project" value="UniProtKB-UniRule"/>
</dbReference>
<dbReference type="PANTHER" id="PTHR47969">
    <property type="entry name" value="CHROMOSOME-ASSOCIATED KINESIN KIF4A-RELATED"/>
    <property type="match status" value="1"/>
</dbReference>
<accession>A0A8S4NAZ9</accession>
<dbReference type="GO" id="GO:0008017">
    <property type="term" value="F:microtubule binding"/>
    <property type="evidence" value="ECO:0007669"/>
    <property type="project" value="InterPro"/>
</dbReference>
<feature type="coiled-coil region" evidence="8">
    <location>
        <begin position="318"/>
        <end position="352"/>
    </location>
</feature>
<dbReference type="OrthoDB" id="3176171at2759"/>
<comment type="subcellular location">
    <subcellularLocation>
        <location evidence="1">Cytoplasm</location>
        <location evidence="1">Cytoskeleton</location>
    </subcellularLocation>
</comment>
<evidence type="ECO:0000313" key="11">
    <source>
        <dbReference type="Proteomes" id="UP000749559"/>
    </source>
</evidence>
<feature type="domain" description="Kinesin motor" evidence="9">
    <location>
        <begin position="6"/>
        <end position="317"/>
    </location>
</feature>
<comment type="caution">
    <text evidence="10">The sequence shown here is derived from an EMBL/GenBank/DDBJ whole genome shotgun (WGS) entry which is preliminary data.</text>
</comment>
<keyword evidence="3 7" id="KW-0547">Nucleotide-binding</keyword>
<feature type="coiled-coil region" evidence="8">
    <location>
        <begin position="473"/>
        <end position="567"/>
    </location>
</feature>
<dbReference type="PROSITE" id="PS50067">
    <property type="entry name" value="KINESIN_MOTOR_2"/>
    <property type="match status" value="1"/>
</dbReference>
<evidence type="ECO:0000313" key="10">
    <source>
        <dbReference type="EMBL" id="CAH1778263.1"/>
    </source>
</evidence>
<evidence type="ECO:0000256" key="7">
    <source>
        <dbReference type="PROSITE-ProRule" id="PRU00283"/>
    </source>
</evidence>
<keyword evidence="5 8" id="KW-0175">Coiled coil</keyword>
<dbReference type="PRINTS" id="PR00380">
    <property type="entry name" value="KINESINHEAVY"/>
</dbReference>
<dbReference type="SUPFAM" id="SSF52540">
    <property type="entry name" value="P-loop containing nucleoside triphosphate hydrolases"/>
    <property type="match status" value="1"/>
</dbReference>
<reference evidence="10" key="1">
    <citation type="submission" date="2022-03" db="EMBL/GenBank/DDBJ databases">
        <authorList>
            <person name="Martin C."/>
        </authorList>
    </citation>
    <scope>NUCLEOTIDE SEQUENCE</scope>
</reference>
<comment type="similarity">
    <text evidence="7">Belongs to the TRAFAC class myosin-kinesin ATPase superfamily. Kinesin family.</text>
</comment>
<feature type="coiled-coil region" evidence="8">
    <location>
        <begin position="410"/>
        <end position="444"/>
    </location>
</feature>
<evidence type="ECO:0000256" key="1">
    <source>
        <dbReference type="ARBA" id="ARBA00004245"/>
    </source>
</evidence>
<dbReference type="GO" id="GO:0007052">
    <property type="term" value="P:mitotic spindle organization"/>
    <property type="evidence" value="ECO:0007669"/>
    <property type="project" value="TreeGrafter"/>
</dbReference>
<dbReference type="Pfam" id="PF00225">
    <property type="entry name" value="Kinesin"/>
    <property type="match status" value="1"/>
</dbReference>
<dbReference type="Gene3D" id="3.40.850.10">
    <property type="entry name" value="Kinesin motor domain"/>
    <property type="match status" value="1"/>
</dbReference>
<evidence type="ECO:0000256" key="4">
    <source>
        <dbReference type="ARBA" id="ARBA00022840"/>
    </source>
</evidence>
<evidence type="ECO:0000256" key="8">
    <source>
        <dbReference type="SAM" id="Coils"/>
    </source>
</evidence>
<organism evidence="10 11">
    <name type="scientific">Owenia fusiformis</name>
    <name type="common">Polychaete worm</name>
    <dbReference type="NCBI Taxonomy" id="6347"/>
    <lineage>
        <taxon>Eukaryota</taxon>
        <taxon>Metazoa</taxon>
        <taxon>Spiralia</taxon>
        <taxon>Lophotrochozoa</taxon>
        <taxon>Annelida</taxon>
        <taxon>Polychaeta</taxon>
        <taxon>Sedentaria</taxon>
        <taxon>Canalipalpata</taxon>
        <taxon>Sabellida</taxon>
        <taxon>Oweniida</taxon>
        <taxon>Oweniidae</taxon>
        <taxon>Owenia</taxon>
    </lineage>
</organism>
<dbReference type="GO" id="GO:0005875">
    <property type="term" value="C:microtubule associated complex"/>
    <property type="evidence" value="ECO:0007669"/>
    <property type="project" value="TreeGrafter"/>
</dbReference>
<evidence type="ECO:0000259" key="9">
    <source>
        <dbReference type="PROSITE" id="PS50067"/>
    </source>
</evidence>
<dbReference type="GO" id="GO:0051231">
    <property type="term" value="P:spindle elongation"/>
    <property type="evidence" value="ECO:0007669"/>
    <property type="project" value="TreeGrafter"/>
</dbReference>
<keyword evidence="2" id="KW-0963">Cytoplasm</keyword>
<dbReference type="InterPro" id="IPR027640">
    <property type="entry name" value="Kinesin-like_fam"/>
</dbReference>
<dbReference type="InterPro" id="IPR036961">
    <property type="entry name" value="Kinesin_motor_dom_sf"/>
</dbReference>
<dbReference type="SMART" id="SM00129">
    <property type="entry name" value="KISc"/>
    <property type="match status" value="1"/>
</dbReference>
<protein>
    <recommendedName>
        <fullName evidence="9">Kinesin motor domain-containing protein</fullName>
    </recommendedName>
</protein>
<keyword evidence="11" id="KW-1185">Reference proteome</keyword>
<dbReference type="GO" id="GO:0003777">
    <property type="term" value="F:microtubule motor activity"/>
    <property type="evidence" value="ECO:0007669"/>
    <property type="project" value="InterPro"/>
</dbReference>
<evidence type="ECO:0000256" key="5">
    <source>
        <dbReference type="ARBA" id="ARBA00023054"/>
    </source>
</evidence>